<gene>
    <name evidence="2" type="ORF">GCM10009114_07940</name>
</gene>
<keyword evidence="1" id="KW-0472">Membrane</keyword>
<evidence type="ECO:0000313" key="3">
    <source>
        <dbReference type="Proteomes" id="UP001500359"/>
    </source>
</evidence>
<sequence length="163" mass="18270">MNPLNLLIIVLLILNLVATVWFGINQPQVQPIEAVRNKITHNLPGVVNASVRKQLVDEYIKHFNSQNLDGLYAMFSPAAKAQFSKQKSDETFTKLITYFRSVRDGAFTHSEFVGANGDTKHFVLHYALKLDENSDFSQTGTLKVTIAVRGTEFEIYGIHMNAG</sequence>
<proteinExistence type="predicted"/>
<comment type="caution">
    <text evidence="2">The sequence shown here is derived from an EMBL/GenBank/DDBJ whole genome shotgun (WGS) entry which is preliminary data.</text>
</comment>
<name>A0ABN1LEY1_9ALTE</name>
<organism evidence="2 3">
    <name type="scientific">Aliiglaciecola litoralis</name>
    <dbReference type="NCBI Taxonomy" id="582857"/>
    <lineage>
        <taxon>Bacteria</taxon>
        <taxon>Pseudomonadati</taxon>
        <taxon>Pseudomonadota</taxon>
        <taxon>Gammaproteobacteria</taxon>
        <taxon>Alteromonadales</taxon>
        <taxon>Alteromonadaceae</taxon>
        <taxon>Aliiglaciecola</taxon>
    </lineage>
</organism>
<dbReference type="RefSeq" id="WP_343856762.1">
    <property type="nucleotide sequence ID" value="NZ_BAAAFD010000002.1"/>
</dbReference>
<evidence type="ECO:0000313" key="2">
    <source>
        <dbReference type="EMBL" id="GAA0853899.1"/>
    </source>
</evidence>
<evidence type="ECO:0000256" key="1">
    <source>
        <dbReference type="SAM" id="Phobius"/>
    </source>
</evidence>
<keyword evidence="1" id="KW-0812">Transmembrane</keyword>
<feature type="transmembrane region" description="Helical" evidence="1">
    <location>
        <begin position="6"/>
        <end position="24"/>
    </location>
</feature>
<dbReference type="Proteomes" id="UP001500359">
    <property type="component" value="Unassembled WGS sequence"/>
</dbReference>
<protein>
    <recommendedName>
        <fullName evidence="4">SnoaL-like domain-containing protein</fullName>
    </recommendedName>
</protein>
<evidence type="ECO:0008006" key="4">
    <source>
        <dbReference type="Google" id="ProtNLM"/>
    </source>
</evidence>
<accession>A0ABN1LEY1</accession>
<reference evidence="2 3" key="1">
    <citation type="journal article" date="2019" name="Int. J. Syst. Evol. Microbiol.">
        <title>The Global Catalogue of Microorganisms (GCM) 10K type strain sequencing project: providing services to taxonomists for standard genome sequencing and annotation.</title>
        <authorList>
            <consortium name="The Broad Institute Genomics Platform"/>
            <consortium name="The Broad Institute Genome Sequencing Center for Infectious Disease"/>
            <person name="Wu L."/>
            <person name="Ma J."/>
        </authorList>
    </citation>
    <scope>NUCLEOTIDE SEQUENCE [LARGE SCALE GENOMIC DNA]</scope>
    <source>
        <strain evidence="2 3">JCM 15896</strain>
    </source>
</reference>
<keyword evidence="1" id="KW-1133">Transmembrane helix</keyword>
<dbReference type="EMBL" id="BAAAFD010000002">
    <property type="protein sequence ID" value="GAA0853899.1"/>
    <property type="molecule type" value="Genomic_DNA"/>
</dbReference>
<keyword evidence="3" id="KW-1185">Reference proteome</keyword>